<reference evidence="1" key="1">
    <citation type="journal article" date="2005" name="Proc. Natl. Acad. Sci. U.S.A.">
        <title>An ancestral oomycete locus contains late blight avirulence gene Avr3a, encoding a protein that is recognized in the host cytoplasm.</title>
        <authorList>
            <person name="Armstrong M.R."/>
            <person name="Whisson S.C."/>
            <person name="Pritchard L."/>
            <person name="Bos J.I.B."/>
            <person name="Venter E."/>
            <person name="Avrova A.O."/>
            <person name="Rehmany A.P."/>
            <person name="Bohme U."/>
            <person name="Brooks K."/>
            <person name="Cherevach I."/>
            <person name="Hamlin N."/>
            <person name="White B."/>
            <person name="Fraser A."/>
            <person name="Lord A."/>
            <person name="Quail M.A."/>
            <person name="Churcher C."/>
            <person name="Hall N."/>
            <person name="Berriman M."/>
            <person name="Kamoun S."/>
            <person name="Beyon J.L."/>
            <person name="Birch P.R.J."/>
        </authorList>
    </citation>
    <scope>NUCLEOTIDE SEQUENCE</scope>
</reference>
<proteinExistence type="predicted"/>
<sequence length="109" mass="12443">MTQIERLSVLWDGVVDGWSLASFHPPLADDHRLKSWCNQCLLSQAVPDSISTVSLVTSEPVTLGTMKFSGFLIKRGTRDPRGIYWKPYIFPLVLPSARRLRTYSESYRQ</sequence>
<evidence type="ECO:0000313" key="1">
    <source>
        <dbReference type="EMBL" id="CAI72314.1"/>
    </source>
</evidence>
<gene>
    <name evidence="1" type="ORF">PI49.0220</name>
</gene>
<organism evidence="1">
    <name type="scientific">Phytophthora infestans</name>
    <name type="common">Potato late blight agent</name>
    <name type="synonym">Botrytis infestans</name>
    <dbReference type="NCBI Taxonomy" id="4787"/>
    <lineage>
        <taxon>Eukaryota</taxon>
        <taxon>Sar</taxon>
        <taxon>Stramenopiles</taxon>
        <taxon>Oomycota</taxon>
        <taxon>Peronosporomycetes</taxon>
        <taxon>Peronosporales</taxon>
        <taxon>Peronosporaceae</taxon>
        <taxon>Phytophthora</taxon>
    </lineage>
</organism>
<dbReference type="EMBL" id="AJ893357">
    <property type="protein sequence ID" value="CAI72314.1"/>
    <property type="molecule type" value="Genomic_DNA"/>
</dbReference>
<name>Q572G1_PHYIN</name>
<accession>Q572G1</accession>
<dbReference type="AlphaFoldDB" id="Q572G1"/>
<protein>
    <submittedName>
        <fullName evidence="1">Uncharacterized protein</fullName>
    </submittedName>
</protein>